<comment type="similarity">
    <text evidence="1">Belongs to the enoyl-CoA hydratase/isomerase family.</text>
</comment>
<proteinExistence type="inferred from homology"/>
<evidence type="ECO:0000313" key="2">
    <source>
        <dbReference type="EMBL" id="MCI0125573.1"/>
    </source>
</evidence>
<protein>
    <submittedName>
        <fullName evidence="2">Enoyl-CoA hydratase-related protein</fullName>
    </submittedName>
</protein>
<dbReference type="Gene3D" id="1.10.12.10">
    <property type="entry name" value="Lyase 2-enoyl-coa Hydratase, Chain A, domain 2"/>
    <property type="match status" value="1"/>
</dbReference>
<evidence type="ECO:0000313" key="3">
    <source>
        <dbReference type="Proteomes" id="UP001156140"/>
    </source>
</evidence>
<name>A0AA41QJD8_9HYPH</name>
<dbReference type="InterPro" id="IPR001753">
    <property type="entry name" value="Enoyl-CoA_hydra/iso"/>
</dbReference>
<dbReference type="AlphaFoldDB" id="A0AA41QJD8"/>
<dbReference type="InterPro" id="IPR014748">
    <property type="entry name" value="Enoyl-CoA_hydra_C"/>
</dbReference>
<gene>
    <name evidence="2" type="ORF">ML536_01895</name>
</gene>
<dbReference type="GO" id="GO:0003824">
    <property type="term" value="F:catalytic activity"/>
    <property type="evidence" value="ECO:0007669"/>
    <property type="project" value="UniProtKB-ARBA"/>
</dbReference>
<sequence length="270" mass="28162">MSGYDRFSTVHGALADGVLTITLNRPDRLNAVGGDMHDALAALLHQAAGDSAVRSILLRGEGRAFCVGGDIKDKGFVPDPETTSPGKTVANFARHPSELVQAFINVPQPIVCAVQGYAMGLGATIALLADIVIVAEDAVLADTHVAIGLVAGDGGAVVWPLNISLTSAKYYLLTGDRVPGIEAARIGLAHRAVPADKLAEETQGIARRLADLPPLAVQGTKKTLNRLLQNAADAVLETGLLYEAATMVSVDHAEAVSAFSEKRKGKFVGR</sequence>
<dbReference type="Gene3D" id="3.90.226.10">
    <property type="entry name" value="2-enoyl-CoA Hydratase, Chain A, domain 1"/>
    <property type="match status" value="1"/>
</dbReference>
<dbReference type="SUPFAM" id="SSF52096">
    <property type="entry name" value="ClpP/crotonase"/>
    <property type="match status" value="1"/>
</dbReference>
<dbReference type="Proteomes" id="UP001156140">
    <property type="component" value="Unassembled WGS sequence"/>
</dbReference>
<dbReference type="InterPro" id="IPR029045">
    <property type="entry name" value="ClpP/crotonase-like_dom_sf"/>
</dbReference>
<comment type="caution">
    <text evidence="2">The sequence shown here is derived from an EMBL/GenBank/DDBJ whole genome shotgun (WGS) entry which is preliminary data.</text>
</comment>
<dbReference type="EMBL" id="JALAZD010000001">
    <property type="protein sequence ID" value="MCI0125573.1"/>
    <property type="molecule type" value="Genomic_DNA"/>
</dbReference>
<dbReference type="RefSeq" id="WP_052152522.1">
    <property type="nucleotide sequence ID" value="NZ_JAKETQ010000001.1"/>
</dbReference>
<dbReference type="PANTHER" id="PTHR43459:SF3">
    <property type="entry name" value="ENOYL-COA HYDRATASE ECHA15 (ENOYL HYDRASE) (UNSATURATED ACYL-COA HYDRATASE) (CROTONASE)-RELATED"/>
    <property type="match status" value="1"/>
</dbReference>
<organism evidence="2 3">
    <name type="scientific">Paradevosia shaoguanensis</name>
    <dbReference type="NCBI Taxonomy" id="1335043"/>
    <lineage>
        <taxon>Bacteria</taxon>
        <taxon>Pseudomonadati</taxon>
        <taxon>Pseudomonadota</taxon>
        <taxon>Alphaproteobacteria</taxon>
        <taxon>Hyphomicrobiales</taxon>
        <taxon>Devosiaceae</taxon>
        <taxon>Paradevosia</taxon>
    </lineage>
</organism>
<accession>A0AA41QJD8</accession>
<keyword evidence="3" id="KW-1185">Reference proteome</keyword>
<dbReference type="Pfam" id="PF00378">
    <property type="entry name" value="ECH_1"/>
    <property type="match status" value="1"/>
</dbReference>
<dbReference type="PANTHER" id="PTHR43459">
    <property type="entry name" value="ENOYL-COA HYDRATASE"/>
    <property type="match status" value="1"/>
</dbReference>
<reference evidence="2" key="1">
    <citation type="submission" date="2022-03" db="EMBL/GenBank/DDBJ databases">
        <title>The complete genome sequence of a Methyloterrigena soli.</title>
        <authorList>
            <person name="Zi Z."/>
        </authorList>
    </citation>
    <scope>NUCLEOTIDE SEQUENCE</scope>
    <source>
        <strain evidence="2">M48</strain>
    </source>
</reference>
<dbReference type="CDD" id="cd06558">
    <property type="entry name" value="crotonase-like"/>
    <property type="match status" value="1"/>
</dbReference>
<evidence type="ECO:0000256" key="1">
    <source>
        <dbReference type="ARBA" id="ARBA00005254"/>
    </source>
</evidence>